<name>A0AAD7YR23_MYTSE</name>
<evidence type="ECO:0000259" key="2">
    <source>
        <dbReference type="Pfam" id="PF25036"/>
    </source>
</evidence>
<keyword evidence="4" id="KW-1185">Reference proteome</keyword>
<feature type="compositionally biased region" description="Polar residues" evidence="1">
    <location>
        <begin position="423"/>
        <end position="436"/>
    </location>
</feature>
<evidence type="ECO:0000313" key="3">
    <source>
        <dbReference type="EMBL" id="KAJ8723032.1"/>
    </source>
</evidence>
<feature type="compositionally biased region" description="Polar residues" evidence="1">
    <location>
        <begin position="289"/>
        <end position="301"/>
    </location>
</feature>
<feature type="compositionally biased region" description="Polar residues" evidence="1">
    <location>
        <begin position="378"/>
        <end position="391"/>
    </location>
</feature>
<feature type="compositionally biased region" description="Polar residues" evidence="1">
    <location>
        <begin position="333"/>
        <end position="346"/>
    </location>
</feature>
<gene>
    <name evidence="3" type="ORF">PYW07_004212</name>
</gene>
<feature type="region of interest" description="Disordered" evidence="1">
    <location>
        <begin position="513"/>
        <end position="536"/>
    </location>
</feature>
<accession>A0AAD7YR23</accession>
<dbReference type="PANTHER" id="PTHR16166:SF141">
    <property type="entry name" value="INTERMEMBRANE LIPID TRANSFER PROTEIN VPS13D"/>
    <property type="match status" value="1"/>
</dbReference>
<feature type="compositionally biased region" description="Polar residues" evidence="1">
    <location>
        <begin position="245"/>
        <end position="256"/>
    </location>
</feature>
<dbReference type="Proteomes" id="UP001231518">
    <property type="component" value="Chromosome 15"/>
</dbReference>
<protein>
    <recommendedName>
        <fullName evidence="2">Vacuolar protein sorting-associated protein 13 VPS13 adaptor binding domain-containing protein</fullName>
    </recommendedName>
</protein>
<dbReference type="EMBL" id="JARGEI010000012">
    <property type="protein sequence ID" value="KAJ8723032.1"/>
    <property type="molecule type" value="Genomic_DNA"/>
</dbReference>
<comment type="caution">
    <text evidence="3">The sequence shown here is derived from an EMBL/GenBank/DDBJ whole genome shotgun (WGS) entry which is preliminary data.</text>
</comment>
<dbReference type="Pfam" id="PF25036">
    <property type="entry name" value="VPS13_VAB"/>
    <property type="match status" value="1"/>
</dbReference>
<evidence type="ECO:0000313" key="4">
    <source>
        <dbReference type="Proteomes" id="UP001231518"/>
    </source>
</evidence>
<feature type="region of interest" description="Disordered" evidence="1">
    <location>
        <begin position="245"/>
        <end position="266"/>
    </location>
</feature>
<feature type="region of interest" description="Disordered" evidence="1">
    <location>
        <begin position="423"/>
        <end position="446"/>
    </location>
</feature>
<feature type="region of interest" description="Disordered" evidence="1">
    <location>
        <begin position="378"/>
        <end position="401"/>
    </location>
</feature>
<dbReference type="PANTHER" id="PTHR16166">
    <property type="entry name" value="VACUOLAR PROTEIN SORTING-ASSOCIATED PROTEIN VPS13"/>
    <property type="match status" value="1"/>
</dbReference>
<feature type="domain" description="Vacuolar protein sorting-associated protein 13 VPS13 adaptor binding" evidence="2">
    <location>
        <begin position="612"/>
        <end position="684"/>
    </location>
</feature>
<organism evidence="3 4">
    <name type="scientific">Mythimna separata</name>
    <name type="common">Oriental armyworm</name>
    <name type="synonym">Pseudaletia separata</name>
    <dbReference type="NCBI Taxonomy" id="271217"/>
    <lineage>
        <taxon>Eukaryota</taxon>
        <taxon>Metazoa</taxon>
        <taxon>Ecdysozoa</taxon>
        <taxon>Arthropoda</taxon>
        <taxon>Hexapoda</taxon>
        <taxon>Insecta</taxon>
        <taxon>Pterygota</taxon>
        <taxon>Neoptera</taxon>
        <taxon>Endopterygota</taxon>
        <taxon>Lepidoptera</taxon>
        <taxon>Glossata</taxon>
        <taxon>Ditrysia</taxon>
        <taxon>Noctuoidea</taxon>
        <taxon>Noctuidae</taxon>
        <taxon>Noctuinae</taxon>
        <taxon>Hadenini</taxon>
        <taxon>Mythimna</taxon>
    </lineage>
</organism>
<reference evidence="3" key="1">
    <citation type="submission" date="2023-03" db="EMBL/GenBank/DDBJ databases">
        <title>Chromosome-level genomes of two armyworms, Mythimna separata and Mythimna loreyi, provide insights into the biosynthesis and reception of sex pheromones.</title>
        <authorList>
            <person name="Zhao H."/>
        </authorList>
    </citation>
    <scope>NUCLEOTIDE SEQUENCE</scope>
    <source>
        <strain evidence="3">BeijingLab</strain>
        <tissue evidence="3">Pupa</tissue>
    </source>
</reference>
<dbReference type="GO" id="GO:0007005">
    <property type="term" value="P:mitochondrion organization"/>
    <property type="evidence" value="ECO:0007669"/>
    <property type="project" value="TreeGrafter"/>
</dbReference>
<feature type="compositionally biased region" description="Polar residues" evidence="1">
    <location>
        <begin position="513"/>
        <end position="526"/>
    </location>
</feature>
<dbReference type="GO" id="GO:0006623">
    <property type="term" value="P:protein targeting to vacuole"/>
    <property type="evidence" value="ECO:0007669"/>
    <property type="project" value="TreeGrafter"/>
</dbReference>
<evidence type="ECO:0000256" key="1">
    <source>
        <dbReference type="SAM" id="MobiDB-lite"/>
    </source>
</evidence>
<proteinExistence type="predicted"/>
<dbReference type="GO" id="GO:0045053">
    <property type="term" value="P:protein retention in Golgi apparatus"/>
    <property type="evidence" value="ECO:0007669"/>
    <property type="project" value="TreeGrafter"/>
</dbReference>
<feature type="region of interest" description="Disordered" evidence="1">
    <location>
        <begin position="468"/>
        <end position="491"/>
    </location>
</feature>
<feature type="region of interest" description="Disordered" evidence="1">
    <location>
        <begin position="333"/>
        <end position="356"/>
    </location>
</feature>
<dbReference type="InterPro" id="IPR009543">
    <property type="entry name" value="VPS13_VAB"/>
</dbReference>
<dbReference type="AlphaFoldDB" id="A0AAD7YR23"/>
<feature type="region of interest" description="Disordered" evidence="1">
    <location>
        <begin position="289"/>
        <end position="311"/>
    </location>
</feature>
<feature type="compositionally biased region" description="Polar residues" evidence="1">
    <location>
        <begin position="468"/>
        <end position="481"/>
    </location>
</feature>
<dbReference type="InterPro" id="IPR026847">
    <property type="entry name" value="VPS13"/>
</dbReference>
<sequence length="766" mass="83509">MSTLNLRLSYHDMRMFAAMLQSLPVQARAALSGKSLVSGDDDDEPANSVHMRAGSSGGGAAGAGWMCRPRWLRQAAPPPPPPAPKPNTSIFPLKAVQVAADCITLCVIDDCLDSDVPLLEVSLSDLQVEQDLRKVEDSFEDPMLVSTPAGPGGAIVPRAAGAGGGRLASLLTIDYYNRTLSGWEPVVEPWRFETSWEYTLTSSLSLGRVQMEVSSAEVLNTNVTSSLIELWQLVRANWTADYYAPQSSGTQEQSPKGSPAGHRRRSPFVPYALRNHTGHRLWFTTLVTTSDSSGTQEQSPKGSPAGHRRRSPFVPYALRNHTGHRLWFTTLVTTSDSSGTQEQSPKGSPAGHRRRSPFVPYALRNHTGHRLWFTTLVTTSDSSGTQEQSPKGSPAGHRRRSPFVPYALRNHTGHRLWFTTLVTTSDSSGTQEQSPKGSPAGHRRRSPFVPYALRNHTGHRLWFTTLVTTSDSSGTQEQSPKGSPAGHRRRSPFVPYALRNHTGHRLWFTTLVTTSDSSGTQEQSPKGSPAGHRRRSPFVPYALRNHTGHRLWFTTLVTTSDVLREQPTWSGPDDSWMMVRAGDTEPFSFGLRRGRRRGRAPAAAGHNAALNQLALRLDGWSPPDPVCVDRVGVYFRNLTHAKSGAEARIVFEVSLEGSARKLVTVRSALQLVNKLPHAVEVRVDHAPSAAQWSSGGGGVRCASVAAGALWAAPLAAHPAALWTRPLLRAAPAAPAPSPAPIDWRAAPSARALLHYECRAPPDHVYR</sequence>